<organism evidence="1 2">
    <name type="scientific">Thelohanellus kitauei</name>
    <name type="common">Myxosporean</name>
    <dbReference type="NCBI Taxonomy" id="669202"/>
    <lineage>
        <taxon>Eukaryota</taxon>
        <taxon>Metazoa</taxon>
        <taxon>Cnidaria</taxon>
        <taxon>Myxozoa</taxon>
        <taxon>Myxosporea</taxon>
        <taxon>Bivalvulida</taxon>
        <taxon>Platysporina</taxon>
        <taxon>Myxobolidae</taxon>
        <taxon>Thelohanellus</taxon>
    </lineage>
</organism>
<dbReference type="AlphaFoldDB" id="A0A0C2I6X2"/>
<sequence>MERVLIFPLYYMKETLDYPLLSILRVLRVPGLVSYHSRIVDDQIKVYLMLYNLTIPPTKTRTTIGSPLDVLSSVKDDSYSVALFKNVIHRWCTLKRHSNPAVGELIALSTVMWDDESGPSTQLCTILSESDIFQKSTLS</sequence>
<reference evidence="1 2" key="1">
    <citation type="journal article" date="2014" name="Genome Biol. Evol.">
        <title>The genome of the myxosporean Thelohanellus kitauei shows adaptations to nutrient acquisition within its fish host.</title>
        <authorList>
            <person name="Yang Y."/>
            <person name="Xiong J."/>
            <person name="Zhou Z."/>
            <person name="Huo F."/>
            <person name="Miao W."/>
            <person name="Ran C."/>
            <person name="Liu Y."/>
            <person name="Zhang J."/>
            <person name="Feng J."/>
            <person name="Wang M."/>
            <person name="Wang M."/>
            <person name="Wang L."/>
            <person name="Yao B."/>
        </authorList>
    </citation>
    <scope>NUCLEOTIDE SEQUENCE [LARGE SCALE GENOMIC DNA]</scope>
    <source>
        <strain evidence="1">Wuqing</strain>
    </source>
</reference>
<proteinExistence type="predicted"/>
<name>A0A0C2I6X2_THEKT</name>
<evidence type="ECO:0000313" key="1">
    <source>
        <dbReference type="EMBL" id="KII60948.1"/>
    </source>
</evidence>
<protein>
    <submittedName>
        <fullName evidence="1">Uncharacterized protein</fullName>
    </submittedName>
</protein>
<evidence type="ECO:0000313" key="2">
    <source>
        <dbReference type="Proteomes" id="UP000031668"/>
    </source>
</evidence>
<accession>A0A0C2I6X2</accession>
<keyword evidence="2" id="KW-1185">Reference proteome</keyword>
<dbReference type="Proteomes" id="UP000031668">
    <property type="component" value="Unassembled WGS sequence"/>
</dbReference>
<gene>
    <name evidence="1" type="ORF">RF11_13921</name>
</gene>
<dbReference type="EMBL" id="JWZT01005390">
    <property type="protein sequence ID" value="KII60948.1"/>
    <property type="molecule type" value="Genomic_DNA"/>
</dbReference>
<comment type="caution">
    <text evidence="1">The sequence shown here is derived from an EMBL/GenBank/DDBJ whole genome shotgun (WGS) entry which is preliminary data.</text>
</comment>